<evidence type="ECO:0000256" key="3">
    <source>
        <dbReference type="ARBA" id="ARBA00022450"/>
    </source>
</evidence>
<dbReference type="Gene3D" id="3.40.50.12780">
    <property type="entry name" value="N-terminal domain of ligase-like"/>
    <property type="match status" value="1"/>
</dbReference>
<dbReference type="InterPro" id="IPR011880">
    <property type="entry name" value="PA_CoA_ligase"/>
</dbReference>
<dbReference type="InterPro" id="IPR000873">
    <property type="entry name" value="AMP-dep_synth/lig_dom"/>
</dbReference>
<evidence type="ECO:0000313" key="9">
    <source>
        <dbReference type="EMBL" id="KYC45174.1"/>
    </source>
</evidence>
<evidence type="ECO:0000313" key="13">
    <source>
        <dbReference type="Proteomes" id="UP000092401"/>
    </source>
</evidence>
<keyword evidence="6" id="KW-0547">Nucleotide-binding</keyword>
<keyword evidence="3" id="KW-0596">Phosphopantetheine</keyword>
<evidence type="ECO:0000313" key="11">
    <source>
        <dbReference type="EMBL" id="KYC49598.1"/>
    </source>
</evidence>
<dbReference type="InterPro" id="IPR028154">
    <property type="entry name" value="AMP-dep_Lig_C"/>
</dbReference>
<dbReference type="PANTHER" id="PTHR43439">
    <property type="entry name" value="PHENYLACETATE-COENZYME A LIGASE"/>
    <property type="match status" value="1"/>
</dbReference>
<dbReference type="GO" id="GO:0000166">
    <property type="term" value="F:nucleotide binding"/>
    <property type="evidence" value="ECO:0007669"/>
    <property type="project" value="UniProtKB-KW"/>
</dbReference>
<evidence type="ECO:0000256" key="1">
    <source>
        <dbReference type="ARBA" id="ARBA00005211"/>
    </source>
</evidence>
<accession>A0A150IRW9</accession>
<dbReference type="EMBL" id="LNGE01000027">
    <property type="protein sequence ID" value="KYC45174.1"/>
    <property type="molecule type" value="Genomic_DNA"/>
</dbReference>
<reference evidence="12 13" key="1">
    <citation type="journal article" date="2016" name="ISME J.">
        <title>Chasing the elusive Euryarchaeota class WSA2: genomes reveal a uniquely fastidious methyl-reducing methanogen.</title>
        <authorList>
            <person name="Nobu M.K."/>
            <person name="Narihiro T."/>
            <person name="Kuroda K."/>
            <person name="Mei R."/>
            <person name="Liu W.T."/>
        </authorList>
    </citation>
    <scope>NUCLEOTIDE SEQUENCE [LARGE SCALE GENOMIC DNA]</scope>
    <source>
        <strain evidence="9">B03fssc0709_Meth_Bin005</strain>
        <strain evidence="10">B15fssc0709_Meth_Bin003</strain>
        <strain evidence="11">BMIXfssc0709_Meth_Bin006</strain>
    </source>
</reference>
<protein>
    <submittedName>
        <fullName evidence="9">Long-chain-fatty-acid--CoA ligase</fullName>
    </submittedName>
</protein>
<dbReference type="InterPro" id="IPR042099">
    <property type="entry name" value="ANL_N_sf"/>
</dbReference>
<dbReference type="Pfam" id="PF14535">
    <property type="entry name" value="AMP-binding_C_2"/>
    <property type="match status" value="1"/>
</dbReference>
<sequence>MQKKIEEIRKSQGKLLVKNVKYSWDNIPYYKQKMKEAGLKPEDIKGLEDIHKLPFLSKADLRYHYPYGLIATPLDNVVRFHSSSGTTGIPTVVPYTKRDIELWAELNKRCLETVGATHKDIVQVSYGYGLFTGGLGLHYGAERLGAAVIPTSSGNTMRQIKILKDMKTTTLACTPSYALMLSEVIKSNEMKVDELSLKRGVFGAEPWSENMRKRIEKGLGLEAFDIYGLTELCGPGVGIECSEHNGLHTWSDHFIVETIDKDGNKTDVDGEGKGELVFTTLQREAMPVLRYRTKDLSWITWEECACGLLHPRIGRITGRSDDMLIVRGVNVFPSQIEEVLMELKGVGDHYQIIVDRDILDKLMIKVEVTNEIFSDSISELISLEKEIKKRLFEMLSLSVDVELVEPGQIPRPEGKAKRVIDLRKDM</sequence>
<dbReference type="PATRIC" id="fig|1706438.3.peg.1378"/>
<dbReference type="Gene3D" id="3.30.300.30">
    <property type="match status" value="1"/>
</dbReference>
<comment type="caution">
    <text evidence="9">The sequence shown here is derived from an EMBL/GenBank/DDBJ whole genome shotgun (WGS) entry which is preliminary data.</text>
</comment>
<dbReference type="Proteomes" id="UP000091929">
    <property type="component" value="Unassembled WGS sequence"/>
</dbReference>
<keyword evidence="4" id="KW-0597">Phosphoprotein</keyword>
<evidence type="ECO:0000259" key="8">
    <source>
        <dbReference type="Pfam" id="PF14535"/>
    </source>
</evidence>
<evidence type="ECO:0000259" key="7">
    <source>
        <dbReference type="Pfam" id="PF00501"/>
    </source>
</evidence>
<dbReference type="Proteomes" id="UP000092403">
    <property type="component" value="Unassembled WGS sequence"/>
</dbReference>
<dbReference type="Proteomes" id="UP000092401">
    <property type="component" value="Unassembled WGS sequence"/>
</dbReference>
<gene>
    <name evidence="9" type="ORF">APG10_01092</name>
    <name evidence="10" type="ORF">APG11_01185</name>
    <name evidence="11" type="ORF">APG12_01372</name>
</gene>
<accession>A0A150IKI3</accession>
<keyword evidence="5 9" id="KW-0436">Ligase</keyword>
<dbReference type="FunFam" id="3.40.50.12780:FF:000016">
    <property type="entry name" value="Phenylacetate-coenzyme A ligase"/>
    <property type="match status" value="1"/>
</dbReference>
<evidence type="ECO:0000256" key="5">
    <source>
        <dbReference type="ARBA" id="ARBA00022598"/>
    </source>
</evidence>
<dbReference type="PANTHER" id="PTHR43439:SF2">
    <property type="entry name" value="ENZYME, PUTATIVE (JCVI)-RELATED"/>
    <property type="match status" value="1"/>
</dbReference>
<proteinExistence type="predicted"/>
<dbReference type="EMBL" id="LNGF01000024">
    <property type="protein sequence ID" value="KYC47414.1"/>
    <property type="molecule type" value="Genomic_DNA"/>
</dbReference>
<dbReference type="GO" id="GO:0010124">
    <property type="term" value="P:phenylacetate catabolic process"/>
    <property type="evidence" value="ECO:0007669"/>
    <property type="project" value="InterPro"/>
</dbReference>
<dbReference type="PATRIC" id="fig|1706437.3.peg.1194"/>
<dbReference type="Pfam" id="PF00501">
    <property type="entry name" value="AMP-binding"/>
    <property type="match status" value="1"/>
</dbReference>
<organism evidence="9 13">
    <name type="scientific">Candidatus Methanofastidiosum methylothiophilum</name>
    <dbReference type="NCBI Taxonomy" id="1705564"/>
    <lineage>
        <taxon>Archaea</taxon>
        <taxon>Methanobacteriati</taxon>
        <taxon>Methanobacteriota</taxon>
        <taxon>Stenosarchaea group</taxon>
        <taxon>Candidatus Methanofastidiosia</taxon>
        <taxon>Candidatus Methanofastidiosales</taxon>
        <taxon>Candidatus Methanofastidiosaceae</taxon>
        <taxon>Candidatus Methanofastidiosum</taxon>
    </lineage>
</organism>
<dbReference type="PIRSF" id="PIRSF006444">
    <property type="entry name" value="PaaK"/>
    <property type="match status" value="1"/>
</dbReference>
<accession>A0A150IXK7</accession>
<evidence type="ECO:0000313" key="10">
    <source>
        <dbReference type="EMBL" id="KYC47414.1"/>
    </source>
</evidence>
<dbReference type="EMBL" id="LNJC01000031">
    <property type="protein sequence ID" value="KYC49598.1"/>
    <property type="molecule type" value="Genomic_DNA"/>
</dbReference>
<feature type="domain" description="AMP-dependent ligase C-terminal" evidence="8">
    <location>
        <begin position="328"/>
        <end position="423"/>
    </location>
</feature>
<comment type="subunit">
    <text evidence="2">Monomer.</text>
</comment>
<evidence type="ECO:0000256" key="4">
    <source>
        <dbReference type="ARBA" id="ARBA00022553"/>
    </source>
</evidence>
<dbReference type="GO" id="GO:0047475">
    <property type="term" value="F:phenylacetate-CoA ligase activity"/>
    <property type="evidence" value="ECO:0007669"/>
    <property type="project" value="InterPro"/>
</dbReference>
<comment type="pathway">
    <text evidence="1">Aromatic compound metabolism.</text>
</comment>
<name>A0A150IKI3_9EURY</name>
<dbReference type="CDD" id="cd05913">
    <property type="entry name" value="PaaK"/>
    <property type="match status" value="1"/>
</dbReference>
<dbReference type="PATRIC" id="fig|1706436.3.peg.1109"/>
<evidence type="ECO:0000313" key="12">
    <source>
        <dbReference type="Proteomes" id="UP000091929"/>
    </source>
</evidence>
<dbReference type="AlphaFoldDB" id="A0A150IKI3"/>
<dbReference type="InterPro" id="IPR045851">
    <property type="entry name" value="AMP-bd_C_sf"/>
</dbReference>
<evidence type="ECO:0000256" key="6">
    <source>
        <dbReference type="ARBA" id="ARBA00022741"/>
    </source>
</evidence>
<dbReference type="SUPFAM" id="SSF56801">
    <property type="entry name" value="Acetyl-CoA synthetase-like"/>
    <property type="match status" value="1"/>
</dbReference>
<dbReference type="InterPro" id="IPR051414">
    <property type="entry name" value="Adenylate-forming_Reductase"/>
</dbReference>
<evidence type="ECO:0000256" key="2">
    <source>
        <dbReference type="ARBA" id="ARBA00011245"/>
    </source>
</evidence>
<feature type="domain" description="AMP-dependent synthetase/ligase" evidence="7">
    <location>
        <begin position="75"/>
        <end position="277"/>
    </location>
</feature>